<feature type="coiled-coil region" evidence="1">
    <location>
        <begin position="24"/>
        <end position="58"/>
    </location>
</feature>
<gene>
    <name evidence="3" type="ORF">BG006_009530</name>
</gene>
<comment type="caution">
    <text evidence="3">The sequence shown here is derived from an EMBL/GenBank/DDBJ whole genome shotgun (WGS) entry which is preliminary data.</text>
</comment>
<evidence type="ECO:0000256" key="1">
    <source>
        <dbReference type="SAM" id="Coils"/>
    </source>
</evidence>
<organism evidence="3 4">
    <name type="scientific">Podila minutissima</name>
    <dbReference type="NCBI Taxonomy" id="64525"/>
    <lineage>
        <taxon>Eukaryota</taxon>
        <taxon>Fungi</taxon>
        <taxon>Fungi incertae sedis</taxon>
        <taxon>Mucoromycota</taxon>
        <taxon>Mortierellomycotina</taxon>
        <taxon>Mortierellomycetes</taxon>
        <taxon>Mortierellales</taxon>
        <taxon>Mortierellaceae</taxon>
        <taxon>Podila</taxon>
    </lineage>
</organism>
<dbReference type="InterPro" id="IPR052831">
    <property type="entry name" value="Apoptosis_promoter"/>
</dbReference>
<proteinExistence type="predicted"/>
<dbReference type="AlphaFoldDB" id="A0A9P5VRD3"/>
<reference evidence="3" key="1">
    <citation type="journal article" date="2020" name="Fungal Divers.">
        <title>Resolving the Mortierellaceae phylogeny through synthesis of multi-gene phylogenetics and phylogenomics.</title>
        <authorList>
            <person name="Vandepol N."/>
            <person name="Liber J."/>
            <person name="Desiro A."/>
            <person name="Na H."/>
            <person name="Kennedy M."/>
            <person name="Barry K."/>
            <person name="Grigoriev I.V."/>
            <person name="Miller A.N."/>
            <person name="O'Donnell K."/>
            <person name="Stajich J.E."/>
            <person name="Bonito G."/>
        </authorList>
    </citation>
    <scope>NUCLEOTIDE SEQUENCE</scope>
    <source>
        <strain evidence="3">NVP1</strain>
    </source>
</reference>
<accession>A0A9P5VRD3</accession>
<keyword evidence="1" id="KW-0175">Coiled coil</keyword>
<keyword evidence="4" id="KW-1185">Reference proteome</keyword>
<feature type="compositionally biased region" description="Basic and acidic residues" evidence="2">
    <location>
        <begin position="108"/>
        <end position="129"/>
    </location>
</feature>
<feature type="region of interest" description="Disordered" evidence="2">
    <location>
        <begin position="87"/>
        <end position="172"/>
    </location>
</feature>
<dbReference type="PANTHER" id="PTHR48190:SF2">
    <property type="entry name" value="PROGRAMMED CELL DEATH PROTEIN 7"/>
    <property type="match status" value="1"/>
</dbReference>
<dbReference type="GO" id="GO:0005689">
    <property type="term" value="C:U12-type spliceosomal complex"/>
    <property type="evidence" value="ECO:0007669"/>
    <property type="project" value="TreeGrafter"/>
</dbReference>
<dbReference type="EMBL" id="JAAAUY010000007">
    <property type="protein sequence ID" value="KAF9338155.1"/>
    <property type="molecule type" value="Genomic_DNA"/>
</dbReference>
<protein>
    <submittedName>
        <fullName evidence="3">Uncharacterized protein</fullName>
    </submittedName>
</protein>
<evidence type="ECO:0000313" key="3">
    <source>
        <dbReference type="EMBL" id="KAF9338155.1"/>
    </source>
</evidence>
<evidence type="ECO:0000313" key="4">
    <source>
        <dbReference type="Proteomes" id="UP000696485"/>
    </source>
</evidence>
<dbReference type="Proteomes" id="UP000696485">
    <property type="component" value="Unassembled WGS sequence"/>
</dbReference>
<dbReference type="PANTHER" id="PTHR48190">
    <property type="entry name" value="PROGRAMMED CELL DEATH PROTEIN 7"/>
    <property type="match status" value="1"/>
</dbReference>
<evidence type="ECO:0000256" key="2">
    <source>
        <dbReference type="SAM" id="MobiDB-lite"/>
    </source>
</evidence>
<name>A0A9P5VRD3_9FUNG</name>
<sequence>MQEYRDNTESRREKLHAEIDKKWAKKLAREKEIEERRSRQEETRLKELKEAQAALTEKRLLSLVQKLDQLRMLRRERLKREGHFFPEEDQEFYERIQQQEQGLARRKKEQEERQDKKKQVRNERVEARQQRMAQQKKLEQSEETAIGSNDSNEGRKGRVKKQRPKEPIPSEVTHLPLLSPSPIFPPPHAVAQTLDIPSTLIELSEQEACDQRDPEEIQMIRELWAHYVVDEDSPDGSCIPLDLGYPPLPSSHFWAALLFK</sequence>